<reference evidence="2 3" key="1">
    <citation type="submission" date="2019-03" db="EMBL/GenBank/DDBJ databases">
        <authorList>
            <person name="Gaulin E."/>
            <person name="Dumas B."/>
        </authorList>
    </citation>
    <scope>NUCLEOTIDE SEQUENCE [LARGE SCALE GENOMIC DNA]</scope>
    <source>
        <strain evidence="2">CBS 568.67</strain>
    </source>
</reference>
<dbReference type="AlphaFoldDB" id="A0A485KM90"/>
<dbReference type="EMBL" id="VJMH01005130">
    <property type="protein sequence ID" value="KAF0700279.1"/>
    <property type="molecule type" value="Genomic_DNA"/>
</dbReference>
<protein>
    <submittedName>
        <fullName evidence="2">Aste57867_9187 protein</fullName>
    </submittedName>
</protein>
<dbReference type="Proteomes" id="UP000332933">
    <property type="component" value="Unassembled WGS sequence"/>
</dbReference>
<accession>A0A485KM90</accession>
<dbReference type="PANTHER" id="PTHR38696">
    <property type="entry name" value="MEDIATOR OF RNA POLYMERASE II TRANSCRIPTION SUBUNIT 13"/>
    <property type="match status" value="1"/>
</dbReference>
<organism evidence="2 3">
    <name type="scientific">Aphanomyces stellatus</name>
    <dbReference type="NCBI Taxonomy" id="120398"/>
    <lineage>
        <taxon>Eukaryota</taxon>
        <taxon>Sar</taxon>
        <taxon>Stramenopiles</taxon>
        <taxon>Oomycota</taxon>
        <taxon>Saprolegniomycetes</taxon>
        <taxon>Saprolegniales</taxon>
        <taxon>Verrucalvaceae</taxon>
        <taxon>Aphanomyces</taxon>
    </lineage>
</organism>
<gene>
    <name evidence="2" type="primary">Aste57867_9187</name>
    <name evidence="1" type="ORF">As57867_009151</name>
    <name evidence="2" type="ORF">ASTE57867_9187</name>
</gene>
<evidence type="ECO:0000313" key="1">
    <source>
        <dbReference type="EMBL" id="KAF0700279.1"/>
    </source>
</evidence>
<sequence>MGFNAAPLPSLSLHGKAKLHLHDFPPQAGLWVVQAAAMGWPHAANFAVHDTHIEVDIGGNPWYPTGEDAVNARRLMLHILRCLLSHGFQLYCASVIDNHPGAHDVLYFEPCTPCLHAAMVAVSINQHDLLRLVDAPPNLVALVTTVVTHTYTGGAVRVSEYAPGCWQFKLDGSPWGEYTSGLFSSKAPPAARSPAGQLVLATLFAQLRLSGFRLCASLTQSYSVDGRNVKDSWYFAHTPQGGSLRAGTMQ</sequence>
<dbReference type="PANTHER" id="PTHR38696:SF1">
    <property type="entry name" value="MEDIATOR OF RNA POLYMERASE II TRANSCRIPTION SUBUNIT 13"/>
    <property type="match status" value="1"/>
</dbReference>
<evidence type="ECO:0000313" key="3">
    <source>
        <dbReference type="Proteomes" id="UP000332933"/>
    </source>
</evidence>
<dbReference type="EMBL" id="CAADRA010005151">
    <property type="protein sequence ID" value="VFT86070.1"/>
    <property type="molecule type" value="Genomic_DNA"/>
</dbReference>
<dbReference type="OrthoDB" id="57679at2759"/>
<evidence type="ECO:0000313" key="2">
    <source>
        <dbReference type="EMBL" id="VFT86070.1"/>
    </source>
</evidence>
<proteinExistence type="predicted"/>
<keyword evidence="3" id="KW-1185">Reference proteome</keyword>
<reference evidence="1" key="2">
    <citation type="submission" date="2019-06" db="EMBL/GenBank/DDBJ databases">
        <title>Genomics analysis of Aphanomyces spp. identifies a new class of oomycete effector associated with host adaptation.</title>
        <authorList>
            <person name="Gaulin E."/>
        </authorList>
    </citation>
    <scope>NUCLEOTIDE SEQUENCE</scope>
    <source>
        <strain evidence="1">CBS 578.67</strain>
    </source>
</reference>
<name>A0A485KM90_9STRA</name>